<dbReference type="Proteomes" id="UP000466730">
    <property type="component" value="Unassembled WGS sequence"/>
</dbReference>
<evidence type="ECO:0000256" key="1">
    <source>
        <dbReference type="SAM" id="MobiDB-lite"/>
    </source>
</evidence>
<proteinExistence type="predicted"/>
<dbReference type="EMBL" id="WJPO01000004">
    <property type="protein sequence ID" value="MRH20173.1"/>
    <property type="molecule type" value="Genomic_DNA"/>
</dbReference>
<reference evidence="3 4" key="1">
    <citation type="submission" date="2019-11" db="EMBL/GenBank/DDBJ databases">
        <title>Draft Whole-Genome sequence of the marine photosynthetic bacterium Rhodovulum strictum DSM 11289.</title>
        <authorList>
            <person name="Kyndt J.A."/>
            <person name="Meyer T.E."/>
        </authorList>
    </citation>
    <scope>NUCLEOTIDE SEQUENCE [LARGE SCALE GENOMIC DNA]</scope>
    <source>
        <strain evidence="3 4">DSM 11289</strain>
    </source>
</reference>
<dbReference type="InterPro" id="IPR028992">
    <property type="entry name" value="Hedgehog/Intein_dom"/>
</dbReference>
<feature type="domain" description="Hedgehog/Intein (Hint)" evidence="2">
    <location>
        <begin position="182"/>
        <end position="326"/>
    </location>
</feature>
<comment type="caution">
    <text evidence="3">The sequence shown here is derived from an EMBL/GenBank/DDBJ whole genome shotgun (WGS) entry which is preliminary data.</text>
</comment>
<protein>
    <recommendedName>
        <fullName evidence="2">Hedgehog/Intein (Hint) domain-containing protein</fullName>
    </recommendedName>
</protein>
<accession>A0A844BGS2</accession>
<dbReference type="Pfam" id="PF13403">
    <property type="entry name" value="Hint_2"/>
    <property type="match status" value="1"/>
</dbReference>
<dbReference type="AlphaFoldDB" id="A0A844BGS2"/>
<evidence type="ECO:0000259" key="2">
    <source>
        <dbReference type="Pfam" id="PF13403"/>
    </source>
</evidence>
<keyword evidence="4" id="KW-1185">Reference proteome</keyword>
<evidence type="ECO:0000313" key="4">
    <source>
        <dbReference type="Proteomes" id="UP000466730"/>
    </source>
</evidence>
<organism evidence="3 4">
    <name type="scientific">Rhodovulum strictum</name>
    <dbReference type="NCBI Taxonomy" id="58314"/>
    <lineage>
        <taxon>Bacteria</taxon>
        <taxon>Pseudomonadati</taxon>
        <taxon>Pseudomonadota</taxon>
        <taxon>Alphaproteobacteria</taxon>
        <taxon>Rhodobacterales</taxon>
        <taxon>Paracoccaceae</taxon>
        <taxon>Rhodovulum</taxon>
    </lineage>
</organism>
<dbReference type="InterPro" id="IPR036844">
    <property type="entry name" value="Hint_dom_sf"/>
</dbReference>
<dbReference type="OrthoDB" id="7818989at2"/>
<name>A0A844BGS2_9RHOB</name>
<evidence type="ECO:0000313" key="3">
    <source>
        <dbReference type="EMBL" id="MRH20173.1"/>
    </source>
</evidence>
<feature type="region of interest" description="Disordered" evidence="1">
    <location>
        <begin position="375"/>
        <end position="407"/>
    </location>
</feature>
<gene>
    <name evidence="3" type="ORF">GH815_04130</name>
</gene>
<sequence>MFAQDRRNRSAQGLRPMPMIQIYDWSQVAVPASLSGQHLLYATHANVPGTPHYNPFAPGWTGKTYSYTGGSPTKVFIDDDDAYFEDGYVETGAPATLRHDVTLNGKTFAAGSIIENEFALTDAGGVRVWVVRINGENVGFAPQAAYPVIPAGSTFTPTKGSDGLAADSSDGQASAVLYSGVVCFDEAVQIATPGGPRLAGALRPGDMVLTADHGARPVLWAGRTDRVLSGPDDPARPIRIAAGALGGGLPARNLVLSPQHRVLLAGPEVARRCGMPEILVPARALLALEGVRVMRGKRAIGYVHLLLARHEILTAEGLAVESFYPGRMALRLLPPAQRAALARHLPADGYGPFARPVLTCRRGQALARSLWPRSGAKAPVDMPLDKAQATRHPASHDGSDRATPQPA</sequence>
<dbReference type="SUPFAM" id="SSF51294">
    <property type="entry name" value="Hedgehog/intein (Hint) domain"/>
    <property type="match status" value="1"/>
</dbReference>